<accession>A0A1Y2B9M0</accession>
<evidence type="ECO:0008006" key="3">
    <source>
        <dbReference type="Google" id="ProtNLM"/>
    </source>
</evidence>
<evidence type="ECO:0000313" key="1">
    <source>
        <dbReference type="EMBL" id="ORY31454.1"/>
    </source>
</evidence>
<comment type="caution">
    <text evidence="1">The sequence shown here is derived from an EMBL/GenBank/DDBJ whole genome shotgun (WGS) entry which is preliminary data.</text>
</comment>
<evidence type="ECO:0000313" key="2">
    <source>
        <dbReference type="Proteomes" id="UP000193920"/>
    </source>
</evidence>
<keyword evidence="2" id="KW-1185">Reference proteome</keyword>
<dbReference type="Pfam" id="PF08757">
    <property type="entry name" value="CotH"/>
    <property type="match status" value="1"/>
</dbReference>
<reference evidence="1 2" key="1">
    <citation type="submission" date="2016-08" db="EMBL/GenBank/DDBJ databases">
        <title>A Parts List for Fungal Cellulosomes Revealed by Comparative Genomics.</title>
        <authorList>
            <consortium name="DOE Joint Genome Institute"/>
            <person name="Haitjema C.H."/>
            <person name="Gilmore S.P."/>
            <person name="Henske J.K."/>
            <person name="Solomon K.V."/>
            <person name="De Groot R."/>
            <person name="Kuo A."/>
            <person name="Mondo S.J."/>
            <person name="Salamov A.A."/>
            <person name="Labutti K."/>
            <person name="Zhao Z."/>
            <person name="Chiniquy J."/>
            <person name="Barry K."/>
            <person name="Brewer H.M."/>
            <person name="Purvine S.O."/>
            <person name="Wright A.T."/>
            <person name="Boxma B."/>
            <person name="Van Alen T."/>
            <person name="Hackstein J.H."/>
            <person name="Baker S.E."/>
            <person name="Grigoriev I.V."/>
            <person name="O'Malley M.A."/>
        </authorList>
    </citation>
    <scope>NUCLEOTIDE SEQUENCE [LARGE SCALE GENOMIC DNA]</scope>
    <source>
        <strain evidence="1 2">G1</strain>
    </source>
</reference>
<dbReference type="OrthoDB" id="10267127at2759"/>
<dbReference type="InterPro" id="IPR014867">
    <property type="entry name" value="Spore_coat_CotH_CotH2/3/7"/>
</dbReference>
<dbReference type="PANTHER" id="PTHR40050:SF1">
    <property type="entry name" value="INNER SPORE COAT PROTEIN H"/>
    <property type="match status" value="1"/>
</dbReference>
<name>A0A1Y2B9M0_9FUNG</name>
<protein>
    <recommendedName>
        <fullName evidence="3">Coth-domain-containing protein</fullName>
    </recommendedName>
</protein>
<dbReference type="STRING" id="1754190.A0A1Y2B9M0"/>
<proteinExistence type="predicted"/>
<gene>
    <name evidence="1" type="ORF">LY90DRAFT_512440</name>
</gene>
<dbReference type="PANTHER" id="PTHR40050">
    <property type="entry name" value="INNER SPORE COAT PROTEIN H"/>
    <property type="match status" value="1"/>
</dbReference>
<dbReference type="AlphaFoldDB" id="A0A1Y2B9M0"/>
<dbReference type="Proteomes" id="UP000193920">
    <property type="component" value="Unassembled WGS sequence"/>
</dbReference>
<dbReference type="EMBL" id="MCOG01000169">
    <property type="protein sequence ID" value="ORY31454.1"/>
    <property type="molecule type" value="Genomic_DNA"/>
</dbReference>
<organism evidence="1 2">
    <name type="scientific">Neocallimastix californiae</name>
    <dbReference type="NCBI Taxonomy" id="1754190"/>
    <lineage>
        <taxon>Eukaryota</taxon>
        <taxon>Fungi</taxon>
        <taxon>Fungi incertae sedis</taxon>
        <taxon>Chytridiomycota</taxon>
        <taxon>Chytridiomycota incertae sedis</taxon>
        <taxon>Neocallimastigomycetes</taxon>
        <taxon>Neocallimastigales</taxon>
        <taxon>Neocallimastigaceae</taxon>
        <taxon>Neocallimastix</taxon>
    </lineage>
</organism>
<sequence length="591" mass="68719">MVYNVLGESFFPNDQRAEIFKITDNEVPIFRITLPEREFYTLKRAANNLSRGGINGYNEEIIGTIDIINSQNFNEIFKGYNIKELLPKLPMNEEGYPTIDYKPYLLSSYNFHYIIEGESDSTTILFNVFNTDTYLNLIEVLYVLSGLEISPEADSDFVDLFSYYGKDAVTVDDNGKYQLNLSNGSSRVYSKPNYNLKIRGGMELFGRRQFKLRGDAADPSFMRTKLMSDIRNRLGLKSLSANYAFLYINDEFMGLQVLTDIYKETWIEYVYGEKNTTNLFKSNTGDLTITNLNGYENENKDTTADDTKDLSQFLTDMTNAETATDVESIFELEQFNKEIALEYITIGTDHFMVSHNYYIYKQPQNGKWIYLSHDFDLDLDTYTDEPNYSLTFDDFNTSNMVTKLILSNEEYFQKIIKEIIEKAFNPSVLFPHIDEIKSFITRYVQKDKKPDENGEYPGKINKNSYYEEYLFTLKQWDDSIEYINEEDSKCGLKCFIILRYRFICKEYGMECDPTYMDENFKMPTNNYVEPPPLVEPTSTKTNTISTSTDVSYIEDPNNKEEPKTNSFESSSIMKEITITILITLLITIFNL</sequence>